<name>A0AAV4VMU2_CAEEX</name>
<dbReference type="AlphaFoldDB" id="A0AAV4VMU2"/>
<keyword evidence="3" id="KW-1185">Reference proteome</keyword>
<comment type="caution">
    <text evidence="2">The sequence shown here is derived from an EMBL/GenBank/DDBJ whole genome shotgun (WGS) entry which is preliminary data.</text>
</comment>
<evidence type="ECO:0000313" key="3">
    <source>
        <dbReference type="Proteomes" id="UP001054945"/>
    </source>
</evidence>
<sequence length="78" mass="8642">MSRKSFAAVIPRFFPDDSVRFLREQCTTGTCLLAGHDPSAHKDRRGGIMGRPPSQEPFNPKILPHPSQPAANKDDRKG</sequence>
<organism evidence="2 3">
    <name type="scientific">Caerostris extrusa</name>
    <name type="common">Bark spider</name>
    <name type="synonym">Caerostris bankana</name>
    <dbReference type="NCBI Taxonomy" id="172846"/>
    <lineage>
        <taxon>Eukaryota</taxon>
        <taxon>Metazoa</taxon>
        <taxon>Ecdysozoa</taxon>
        <taxon>Arthropoda</taxon>
        <taxon>Chelicerata</taxon>
        <taxon>Arachnida</taxon>
        <taxon>Araneae</taxon>
        <taxon>Araneomorphae</taxon>
        <taxon>Entelegynae</taxon>
        <taxon>Araneoidea</taxon>
        <taxon>Araneidae</taxon>
        <taxon>Caerostris</taxon>
    </lineage>
</organism>
<evidence type="ECO:0000256" key="1">
    <source>
        <dbReference type="SAM" id="MobiDB-lite"/>
    </source>
</evidence>
<accession>A0AAV4VMU2</accession>
<dbReference type="Proteomes" id="UP001054945">
    <property type="component" value="Unassembled WGS sequence"/>
</dbReference>
<reference evidence="2 3" key="1">
    <citation type="submission" date="2021-06" db="EMBL/GenBank/DDBJ databases">
        <title>Caerostris extrusa draft genome.</title>
        <authorList>
            <person name="Kono N."/>
            <person name="Arakawa K."/>
        </authorList>
    </citation>
    <scope>NUCLEOTIDE SEQUENCE [LARGE SCALE GENOMIC DNA]</scope>
</reference>
<dbReference type="EMBL" id="BPLR01014734">
    <property type="protein sequence ID" value="GIY70924.1"/>
    <property type="molecule type" value="Genomic_DNA"/>
</dbReference>
<evidence type="ECO:0000313" key="2">
    <source>
        <dbReference type="EMBL" id="GIY70924.1"/>
    </source>
</evidence>
<feature type="region of interest" description="Disordered" evidence="1">
    <location>
        <begin position="36"/>
        <end position="78"/>
    </location>
</feature>
<proteinExistence type="predicted"/>
<gene>
    <name evidence="2" type="ORF">CEXT_264061</name>
</gene>
<protein>
    <submittedName>
        <fullName evidence="2">Uncharacterized protein</fullName>
    </submittedName>
</protein>